<dbReference type="SUPFAM" id="SSF52540">
    <property type="entry name" value="P-loop containing nucleoside triphosphate hydrolases"/>
    <property type="match status" value="1"/>
</dbReference>
<feature type="compositionally biased region" description="Polar residues" evidence="1">
    <location>
        <begin position="688"/>
        <end position="708"/>
    </location>
</feature>
<feature type="region of interest" description="Disordered" evidence="1">
    <location>
        <begin position="1234"/>
        <end position="1331"/>
    </location>
</feature>
<protein>
    <recommendedName>
        <fullName evidence="2">AAA+ ATPase domain-containing protein</fullName>
    </recommendedName>
</protein>
<dbReference type="PANTHER" id="PTHR23389">
    <property type="entry name" value="CHROMOSOME TRANSMISSION FIDELITY FACTOR 18"/>
    <property type="match status" value="1"/>
</dbReference>
<dbReference type="EMBL" id="BEZZ01001286">
    <property type="protein sequence ID" value="GCC17069.1"/>
    <property type="molecule type" value="Genomic_DNA"/>
</dbReference>
<dbReference type="InterPro" id="IPR027417">
    <property type="entry name" value="P-loop_NTPase"/>
</dbReference>
<sequence length="1931" mass="215938">MVGIIAMAGIVEEYHQPCKKQKKDAEDSYTKTITSYFSPVSKSIDTAFPSPKSSNIMDYFKKTPGRNVASIASNECEGKNSVVTSVDHNKESVVVSEGKPQTLKGKRLRRTNLSRKLNECQKIVEISDTSNCSVGEVCDVRSGIGVLGSDTAALIAQLCAESQDIFTENEDSVYLDSSAPQREMKGENKKNICNEIVNHSSKKISKKSRKRKTTSKPEGSSGQSDVELVTKDDYCERGVEVAKSKGAAIPMISENERICLSETNLETAADETSQANDSTVTVSFEDFMKNQGTEEPLAEKAAEANSKIIKESGELPNLLEDMSSVSPQPISPKTVTVHVQIHSSPVSTSAQNSKMKPKKIASIFLRKKADSESEVVEIQQLTQHPAETPDSVPARRSNVVIAEEELELLVLDATEKSPMKAKCSRAEREQFMNAFRRSASSDQAKNRLKKVMQKSKACKQDLAQGEGGDDEPRLEKGKGEFIQTTNAEMSSQGSKDSSVESRKSIGATLKKKKKKKKLKRRKVRAEWKNRNDCDTTEDKFNSDLNPGNITTEESRDSMPFDPTTTRSSETCRTTRRSLRQQRDALNYCLTPNKAIRVDCLGVPACQSTPKLTRWSSKENSIYKAEMIPMTCSKSPIRMKFTRITRSKTDVKTKKTDENMEFTPRSNQRMCQSKNMVKAKKLVEKAKAQSKSRSPVESNTPLRRSSRQQAKSDEKYHRTENLAINLNASEESDLVSTIEHGKKAKKLRNLSDVLGKNPGNTSSTTKRTIAELKVASIFGGKKAVKHVSSGPITIVDDSIYNGSENSQGTEQFRAKRQFLMSGLPDKLKKHIAKTAAVMEVYSAASTAFQTVVHVQQKSQVSLLWDLAWPKSTILTHLRDMNEGMERILKDSLALGDFSEVKYTFNTTASWTGISTSRTEFSQDIQKCLLEEIRSSNPDFPVRKLFKSLLQKRTEYLAQTVKAGPSNKLDISVIEIDTKPQQVLPLCSSPQQSLGKRKRKKERQEQKQKRRKTLDGDPSSVIIIRDECTPVMSTQCEKSTKRNSRRAQTLNDVALSKISLWRSVKQKQQELKFKTGATATQNMPAVSQVPELTDQPKMEEAATSDDPVKEDLLWTEQYQPQHSSELVGNLNAVRKLRSWLMEWKKRADKEEKKKQKEKKTEKDKKLDVWDNSDFNMESSEDEDSLCNTVLITGPPGVGKTAAVYACAQELGFKVFEVNASSQRSGRQILSQLKEATQSHQVDKQGTNALKPTFFNSNKFQSSQTTKSPKKAHSPKKVVSSPRRAPQSPKGKISKKNLAPNSLTNFFKGLSKQNKTEGAENFEDKEMKDKPQKNFKAQKITPQIVDVTTDSLLSESKDTGSEESSKKSATSLILFEEVDVIFDEDAGFLSAIKTFMATAKRPVILTTTDPNFSLMFECWFEEICFKVPSLANVASYLQLLCLAENLRTNMKDLSALLALNKCDIRQSILHLQFWVRSGGGYPVDKLLSTEGIRMAASPVQEELVGNAVPAKDTLENLSKSSSNVKMQDVPKCSTGCTESLLGFKYFTGPSSNLFSMFKQDVISLEQQRSQIQILLEFQRRRLDFIFHNLQFLLPLPVRIIPDAKRPENLISEHTESSISEPIQTAGRILQGGDIFPDASTVKFLDKTKHHRKAILFDDSDLFDTDESNTFVTLLNDIPTSPEFADKTAQSQASKVSGGGPVGDETDSSRVIEEKPRTSAERKCSELVSLCLRSLAEFTDNISFLDSCLHTRMVETEGSCGQRDYYWAAAEIKNGVLDERRDESGDWWSTHSFGEIRATVEALSWKKCRLQIQQSIESAVTKYRKPGESPMEKLTLHIPNHQNSNALFTQCPHYLTSIASKRIEVLKTVFSSKAFLSLGNRRASAVEYLPSLRTICRTEKLKEQGKLKRRFLHYLDSVHLELPKSTLKALANSFP</sequence>
<organism evidence="3 4">
    <name type="scientific">Chiloscyllium punctatum</name>
    <name type="common">Brownbanded bambooshark</name>
    <name type="synonym">Hemiscyllium punctatum</name>
    <dbReference type="NCBI Taxonomy" id="137246"/>
    <lineage>
        <taxon>Eukaryota</taxon>
        <taxon>Metazoa</taxon>
        <taxon>Chordata</taxon>
        <taxon>Craniata</taxon>
        <taxon>Vertebrata</taxon>
        <taxon>Chondrichthyes</taxon>
        <taxon>Elasmobranchii</taxon>
        <taxon>Galeomorphii</taxon>
        <taxon>Galeoidea</taxon>
        <taxon>Orectolobiformes</taxon>
        <taxon>Hemiscylliidae</taxon>
        <taxon>Chiloscyllium</taxon>
    </lineage>
</organism>
<keyword evidence="4" id="KW-1185">Reference proteome</keyword>
<feature type="compositionally biased region" description="Basic and acidic residues" evidence="1">
    <location>
        <begin position="470"/>
        <end position="479"/>
    </location>
</feature>
<feature type="region of interest" description="Disordered" evidence="1">
    <location>
        <begin position="435"/>
        <end position="576"/>
    </location>
</feature>
<dbReference type="Proteomes" id="UP000287033">
    <property type="component" value="Unassembled WGS sequence"/>
</dbReference>
<feature type="compositionally biased region" description="Polar residues" evidence="1">
    <location>
        <begin position="482"/>
        <end position="496"/>
    </location>
</feature>
<dbReference type="OMA" id="KSPKKMY"/>
<dbReference type="STRING" id="137246.A0A401RFZ8"/>
<dbReference type="PANTHER" id="PTHR23389:SF21">
    <property type="entry name" value="ATPASE FAMILY AAA DOMAIN-CONTAINING PROTEIN 5"/>
    <property type="match status" value="1"/>
</dbReference>
<dbReference type="CDD" id="cd00009">
    <property type="entry name" value="AAA"/>
    <property type="match status" value="1"/>
</dbReference>
<feature type="region of interest" description="Disordered" evidence="1">
    <location>
        <begin position="202"/>
        <end position="226"/>
    </location>
</feature>
<feature type="compositionally biased region" description="Polar residues" evidence="1">
    <location>
        <begin position="1234"/>
        <end position="1264"/>
    </location>
</feature>
<dbReference type="Pfam" id="PF00004">
    <property type="entry name" value="AAA"/>
    <property type="match status" value="1"/>
</dbReference>
<dbReference type="GO" id="GO:0005524">
    <property type="term" value="F:ATP binding"/>
    <property type="evidence" value="ECO:0007669"/>
    <property type="project" value="InterPro"/>
</dbReference>
<proteinExistence type="predicted"/>
<reference evidence="3 4" key="1">
    <citation type="journal article" date="2018" name="Nat. Ecol. Evol.">
        <title>Shark genomes provide insights into elasmobranch evolution and the origin of vertebrates.</title>
        <authorList>
            <person name="Hara Y"/>
            <person name="Yamaguchi K"/>
            <person name="Onimaru K"/>
            <person name="Kadota M"/>
            <person name="Koyanagi M"/>
            <person name="Keeley SD"/>
            <person name="Tatsumi K"/>
            <person name="Tanaka K"/>
            <person name="Motone F"/>
            <person name="Kageyama Y"/>
            <person name="Nozu R"/>
            <person name="Adachi N"/>
            <person name="Nishimura O"/>
            <person name="Nakagawa R"/>
            <person name="Tanegashima C"/>
            <person name="Kiyatake I"/>
            <person name="Matsumoto R"/>
            <person name="Murakumo K"/>
            <person name="Nishida K"/>
            <person name="Terakita A"/>
            <person name="Kuratani S"/>
            <person name="Sato K"/>
            <person name="Hyodo S Kuraku.S."/>
        </authorList>
    </citation>
    <scope>NUCLEOTIDE SEQUENCE [LARGE SCALE GENOMIC DNA]</scope>
</reference>
<dbReference type="GO" id="GO:0003677">
    <property type="term" value="F:DNA binding"/>
    <property type="evidence" value="ECO:0007669"/>
    <property type="project" value="TreeGrafter"/>
</dbReference>
<dbReference type="GO" id="GO:0016887">
    <property type="term" value="F:ATP hydrolysis activity"/>
    <property type="evidence" value="ECO:0007669"/>
    <property type="project" value="InterPro"/>
</dbReference>
<feature type="compositionally biased region" description="Basic and acidic residues" evidence="1">
    <location>
        <begin position="524"/>
        <end position="541"/>
    </location>
</feature>
<dbReference type="GO" id="GO:0005634">
    <property type="term" value="C:nucleus"/>
    <property type="evidence" value="ECO:0007669"/>
    <property type="project" value="TreeGrafter"/>
</dbReference>
<feature type="compositionally biased region" description="Basic residues" evidence="1">
    <location>
        <begin position="509"/>
        <end position="523"/>
    </location>
</feature>
<name>A0A401RFZ8_CHIPU</name>
<feature type="compositionally biased region" description="Polar residues" evidence="1">
    <location>
        <begin position="542"/>
        <end position="551"/>
    </location>
</feature>
<feature type="region of interest" description="Disordered" evidence="1">
    <location>
        <begin position="682"/>
        <end position="719"/>
    </location>
</feature>
<dbReference type="SMART" id="SM00382">
    <property type="entry name" value="AAA"/>
    <property type="match status" value="1"/>
</dbReference>
<feature type="region of interest" description="Disordered" evidence="1">
    <location>
        <begin position="983"/>
        <end position="1017"/>
    </location>
</feature>
<feature type="domain" description="AAA+ ATPase" evidence="2">
    <location>
        <begin position="1183"/>
        <end position="1427"/>
    </location>
</feature>
<feature type="compositionally biased region" description="Basic residues" evidence="1">
    <location>
        <begin position="202"/>
        <end position="214"/>
    </location>
</feature>
<feature type="compositionally biased region" description="Basic residues" evidence="1">
    <location>
        <begin position="446"/>
        <end position="457"/>
    </location>
</feature>
<dbReference type="FunFam" id="3.40.50.300:FF:000846">
    <property type="entry name" value="ATPase family AAA domain-containing protein 5"/>
    <property type="match status" value="1"/>
</dbReference>
<dbReference type="InterPro" id="IPR003593">
    <property type="entry name" value="AAA+_ATPase"/>
</dbReference>
<comment type="caution">
    <text evidence="3">The sequence shown here is derived from an EMBL/GenBank/DDBJ whole genome shotgun (WGS) entry which is preliminary data.</text>
</comment>
<accession>A0A401RFZ8</accession>
<evidence type="ECO:0000259" key="2">
    <source>
        <dbReference type="SMART" id="SM00382"/>
    </source>
</evidence>
<dbReference type="OrthoDB" id="9996895at2759"/>
<feature type="compositionally biased region" description="Basic and acidic residues" evidence="1">
    <location>
        <begin position="1311"/>
        <end position="1329"/>
    </location>
</feature>
<feature type="region of interest" description="Disordered" evidence="1">
    <location>
        <begin position="1679"/>
        <end position="1712"/>
    </location>
</feature>
<dbReference type="Gene3D" id="1.10.8.60">
    <property type="match status" value="1"/>
</dbReference>
<gene>
    <name evidence="3" type="ORF">chiPu_0017439</name>
</gene>
<evidence type="ECO:0000313" key="3">
    <source>
        <dbReference type="EMBL" id="GCC17069.1"/>
    </source>
</evidence>
<feature type="compositionally biased region" description="Basic and acidic residues" evidence="1">
    <location>
        <begin position="709"/>
        <end position="719"/>
    </location>
</feature>
<dbReference type="Gene3D" id="3.40.50.300">
    <property type="entry name" value="P-loop containing nucleotide triphosphate hydrolases"/>
    <property type="match status" value="2"/>
</dbReference>
<evidence type="ECO:0000313" key="4">
    <source>
        <dbReference type="Proteomes" id="UP000287033"/>
    </source>
</evidence>
<dbReference type="GO" id="GO:0061860">
    <property type="term" value="F:DNA clamp unloader activity"/>
    <property type="evidence" value="ECO:0007669"/>
    <property type="project" value="TreeGrafter"/>
</dbReference>
<feature type="compositionally biased region" description="Basic and acidic residues" evidence="1">
    <location>
        <begin position="1703"/>
        <end position="1712"/>
    </location>
</feature>
<dbReference type="InterPro" id="IPR003959">
    <property type="entry name" value="ATPase_AAA_core"/>
</dbReference>
<evidence type="ECO:0000256" key="1">
    <source>
        <dbReference type="SAM" id="MobiDB-lite"/>
    </source>
</evidence>